<feature type="transmembrane region" description="Helical" evidence="1">
    <location>
        <begin position="233"/>
        <end position="250"/>
    </location>
</feature>
<organism evidence="2">
    <name type="scientific">Sulfurisphaera javensis</name>
    <dbReference type="NCBI Taxonomy" id="2049879"/>
    <lineage>
        <taxon>Archaea</taxon>
        <taxon>Thermoproteota</taxon>
        <taxon>Thermoprotei</taxon>
        <taxon>Sulfolobales</taxon>
        <taxon>Sulfolobaceae</taxon>
        <taxon>Sulfurisphaera</taxon>
    </lineage>
</organism>
<keyword evidence="1" id="KW-0472">Membrane</keyword>
<evidence type="ECO:0000313" key="2">
    <source>
        <dbReference type="EMBL" id="BFH72089.1"/>
    </source>
</evidence>
<feature type="transmembrane region" description="Helical" evidence="1">
    <location>
        <begin position="33"/>
        <end position="53"/>
    </location>
</feature>
<feature type="transmembrane region" description="Helical" evidence="1">
    <location>
        <begin position="335"/>
        <end position="358"/>
    </location>
</feature>
<feature type="transmembrane region" description="Helical" evidence="1">
    <location>
        <begin position="96"/>
        <end position="115"/>
    </location>
</feature>
<name>A0AAT9GMT6_9CREN</name>
<gene>
    <name evidence="2" type="ORF">SJAV_00330</name>
</gene>
<feature type="transmembrane region" description="Helical" evidence="1">
    <location>
        <begin position="200"/>
        <end position="221"/>
    </location>
</feature>
<evidence type="ECO:0000256" key="1">
    <source>
        <dbReference type="SAM" id="Phobius"/>
    </source>
</evidence>
<dbReference type="SUPFAM" id="SSF103473">
    <property type="entry name" value="MFS general substrate transporter"/>
    <property type="match status" value="1"/>
</dbReference>
<dbReference type="RefSeq" id="WP_369610340.1">
    <property type="nucleotide sequence ID" value="NZ_AP031322.1"/>
</dbReference>
<sequence>MRKNFLLSSWLFGFANGLSSPLISLYIYVTSSIYFSLKFLLFTSLFLLFAYFISGYFSKEREVITFYKIGISLYIIFYTLLAIFNINSYKYVDILSIIYGFAQGFYWYGWDVIFYNTPKKLNFFNKSAYLGFISSLLAPAIYGTILTLFHKLGYLLLFLSSSALLIVVILLAENMKVKGVFNFKDSFLVITKNENYKNTMISLSLIAGFNYITGNINPIILYSFTRNYLDFSLINYVLNAVSLTSIYLVRQRYVSKVKPYNIVLLSSLAISFSSFSLFFFPLMYLIVYNFFSPLIYPIIDIYNWNNMDRNYLINYLINRQIFLNVSRILSATIDILVFSSFDVISLVPLLLLASIIFYRKRKVAVPLTQSL</sequence>
<dbReference type="GeneID" id="92352967"/>
<dbReference type="InterPro" id="IPR036259">
    <property type="entry name" value="MFS_trans_sf"/>
</dbReference>
<protein>
    <recommendedName>
        <fullName evidence="3">MFS transporter</fullName>
    </recommendedName>
</protein>
<feature type="transmembrane region" description="Helical" evidence="1">
    <location>
        <begin position="262"/>
        <end position="287"/>
    </location>
</feature>
<dbReference type="EMBL" id="AP031322">
    <property type="protein sequence ID" value="BFH72089.1"/>
    <property type="molecule type" value="Genomic_DNA"/>
</dbReference>
<keyword evidence="1" id="KW-1133">Transmembrane helix</keyword>
<dbReference type="KEGG" id="sjv:SJAV_00330"/>
<accession>A0AAT9GMT6</accession>
<dbReference type="AlphaFoldDB" id="A0AAT9GMT6"/>
<proteinExistence type="predicted"/>
<feature type="transmembrane region" description="Helical" evidence="1">
    <location>
        <begin position="65"/>
        <end position="84"/>
    </location>
</feature>
<feature type="transmembrane region" description="Helical" evidence="1">
    <location>
        <begin position="152"/>
        <end position="172"/>
    </location>
</feature>
<evidence type="ECO:0008006" key="3">
    <source>
        <dbReference type="Google" id="ProtNLM"/>
    </source>
</evidence>
<keyword evidence="1" id="KW-0812">Transmembrane</keyword>
<feature type="transmembrane region" description="Helical" evidence="1">
    <location>
        <begin position="127"/>
        <end position="146"/>
    </location>
</feature>
<reference evidence="2" key="1">
    <citation type="submission" date="2024-03" db="EMBL/GenBank/DDBJ databases">
        <title>Complete genome sequence of Sulfurisphaera javensis strain KD-1.</title>
        <authorList>
            <person name="Sakai H."/>
            <person name="Nur N."/>
            <person name="Suwanto A."/>
            <person name="Kurosawa N."/>
        </authorList>
    </citation>
    <scope>NUCLEOTIDE SEQUENCE</scope>
    <source>
        <strain evidence="2">KD-1</strain>
    </source>
</reference>